<keyword evidence="3" id="KW-0064">Aspartyl protease</keyword>
<evidence type="ECO:0000256" key="2">
    <source>
        <dbReference type="ARBA" id="ARBA00022670"/>
    </source>
</evidence>
<dbReference type="InterPro" id="IPR023430">
    <property type="entry name" value="Pept_HybD-like_dom_sf"/>
</dbReference>
<organism evidence="6 7">
    <name type="scientific">Bryocella elongata</name>
    <dbReference type="NCBI Taxonomy" id="863522"/>
    <lineage>
        <taxon>Bacteria</taxon>
        <taxon>Pseudomonadati</taxon>
        <taxon>Acidobacteriota</taxon>
        <taxon>Terriglobia</taxon>
        <taxon>Terriglobales</taxon>
        <taxon>Acidobacteriaceae</taxon>
        <taxon>Bryocella</taxon>
    </lineage>
</organism>
<dbReference type="GO" id="GO:0008047">
    <property type="term" value="F:enzyme activator activity"/>
    <property type="evidence" value="ECO:0007669"/>
    <property type="project" value="InterPro"/>
</dbReference>
<dbReference type="GO" id="GO:0004190">
    <property type="term" value="F:aspartic-type endopeptidase activity"/>
    <property type="evidence" value="ECO:0007669"/>
    <property type="project" value="UniProtKB-KW"/>
</dbReference>
<dbReference type="Gene3D" id="3.40.50.1450">
    <property type="entry name" value="HybD-like"/>
    <property type="match status" value="1"/>
</dbReference>
<proteinExistence type="inferred from homology"/>
<evidence type="ECO:0000256" key="5">
    <source>
        <dbReference type="SAM" id="MobiDB-lite"/>
    </source>
</evidence>
<keyword evidence="2 6" id="KW-0645">Protease</keyword>
<gene>
    <name evidence="6" type="ORF">SAMN05421819_1353</name>
</gene>
<feature type="region of interest" description="Disordered" evidence="5">
    <location>
        <begin position="157"/>
        <end position="177"/>
    </location>
</feature>
<keyword evidence="4" id="KW-0378">Hydrolase</keyword>
<protein>
    <submittedName>
        <fullName evidence="6">Hydrogenase maturation protease</fullName>
    </submittedName>
</protein>
<evidence type="ECO:0000313" key="6">
    <source>
        <dbReference type="EMBL" id="SEF91853.1"/>
    </source>
</evidence>
<dbReference type="Pfam" id="PF01750">
    <property type="entry name" value="HycI"/>
    <property type="match status" value="1"/>
</dbReference>
<dbReference type="EMBL" id="FNVA01000002">
    <property type="protein sequence ID" value="SEF91853.1"/>
    <property type="molecule type" value="Genomic_DNA"/>
</dbReference>
<evidence type="ECO:0000256" key="4">
    <source>
        <dbReference type="ARBA" id="ARBA00022801"/>
    </source>
</evidence>
<dbReference type="PANTHER" id="PTHR30302:SF1">
    <property type="entry name" value="HYDROGENASE 2 MATURATION PROTEASE"/>
    <property type="match status" value="1"/>
</dbReference>
<dbReference type="GO" id="GO:0016485">
    <property type="term" value="P:protein processing"/>
    <property type="evidence" value="ECO:0007669"/>
    <property type="project" value="TreeGrafter"/>
</dbReference>
<sequence>MTDRSLATRGVLGLGNLMRMDDAVGMLALDELEASPELPRNVRLVEGGTLGLEIMGRIDGLTHIVALDAVDFGAEPGTVARFAGKQLLNLPVSKSVHLLGFADLLAALQLLGTSPEEIVLLGVQPGSTDWGTVPTAPVRAAMATLVNRTLEQLAQWEKTSPSTESQTSVAGSALAQV</sequence>
<dbReference type="PRINTS" id="PR00446">
    <property type="entry name" value="HYDRGNUPTAKE"/>
</dbReference>
<comment type="similarity">
    <text evidence="1">Belongs to the peptidase A31 family.</text>
</comment>
<reference evidence="6 7" key="1">
    <citation type="submission" date="2016-10" db="EMBL/GenBank/DDBJ databases">
        <authorList>
            <person name="de Groot N.N."/>
        </authorList>
    </citation>
    <scope>NUCLEOTIDE SEQUENCE [LARGE SCALE GENOMIC DNA]</scope>
    <source>
        <strain evidence="6 7">DSM 22489</strain>
    </source>
</reference>
<dbReference type="InterPro" id="IPR000671">
    <property type="entry name" value="Peptidase_A31"/>
</dbReference>
<dbReference type="OrthoDB" id="9794619at2"/>
<dbReference type="PANTHER" id="PTHR30302">
    <property type="entry name" value="HYDROGENASE 1 MATURATION PROTEASE"/>
    <property type="match status" value="1"/>
</dbReference>
<evidence type="ECO:0000313" key="7">
    <source>
        <dbReference type="Proteomes" id="UP000236728"/>
    </source>
</evidence>
<dbReference type="NCBIfam" id="TIGR00072">
    <property type="entry name" value="hydrog_prot"/>
    <property type="match status" value="1"/>
</dbReference>
<dbReference type="AlphaFoldDB" id="A0A1H5VXJ0"/>
<feature type="compositionally biased region" description="Polar residues" evidence="5">
    <location>
        <begin position="157"/>
        <end position="170"/>
    </location>
</feature>
<dbReference type="SUPFAM" id="SSF53163">
    <property type="entry name" value="HybD-like"/>
    <property type="match status" value="1"/>
</dbReference>
<accession>A0A1H5VXJ0</accession>
<keyword evidence="7" id="KW-1185">Reference proteome</keyword>
<evidence type="ECO:0000256" key="3">
    <source>
        <dbReference type="ARBA" id="ARBA00022750"/>
    </source>
</evidence>
<dbReference type="Proteomes" id="UP000236728">
    <property type="component" value="Unassembled WGS sequence"/>
</dbReference>
<evidence type="ECO:0000256" key="1">
    <source>
        <dbReference type="ARBA" id="ARBA00006814"/>
    </source>
</evidence>
<name>A0A1H5VXJ0_9BACT</name>
<dbReference type="RefSeq" id="WP_160115044.1">
    <property type="nucleotide sequence ID" value="NZ_FNVA01000002.1"/>
</dbReference>